<keyword evidence="9" id="KW-1185">Reference proteome</keyword>
<evidence type="ECO:0000313" key="9">
    <source>
        <dbReference type="Proteomes" id="UP000008311"/>
    </source>
</evidence>
<evidence type="ECO:0000313" key="8">
    <source>
        <dbReference type="EMBL" id="EEF43633.1"/>
    </source>
</evidence>
<comment type="similarity">
    <text evidence="2 6">Belongs to the UDP-glycosyltransferase family.</text>
</comment>
<dbReference type="Pfam" id="PF00201">
    <property type="entry name" value="UDPGT"/>
    <property type="match status" value="1"/>
</dbReference>
<evidence type="ECO:0000256" key="6">
    <source>
        <dbReference type="RuleBase" id="RU003718"/>
    </source>
</evidence>
<dbReference type="GO" id="GO:0035251">
    <property type="term" value="F:UDP-glucosyltransferase activity"/>
    <property type="evidence" value="ECO:0000318"/>
    <property type="project" value="GO_Central"/>
</dbReference>
<dbReference type="PANTHER" id="PTHR48047:SF45">
    <property type="entry name" value="SCOPOLETIN GLUCOSYLTRANSFERASE-LIKE"/>
    <property type="match status" value="1"/>
</dbReference>
<dbReference type="InterPro" id="IPR002213">
    <property type="entry name" value="UDP_glucos_trans"/>
</dbReference>
<dbReference type="PANTHER" id="PTHR48047">
    <property type="entry name" value="GLYCOSYLTRANSFERASE"/>
    <property type="match status" value="1"/>
</dbReference>
<dbReference type="AlphaFoldDB" id="B9RYC4"/>
<dbReference type="FunFam" id="3.40.50.2000:FF:000047">
    <property type="entry name" value="Glycosyltransferase"/>
    <property type="match status" value="1"/>
</dbReference>
<comment type="pathway">
    <text evidence="1">Pigment biosynthesis; anthocyanin biosynthesis.</text>
</comment>
<accession>B9RYC4</accession>
<keyword evidence="4 6" id="KW-0808">Transferase</keyword>
<dbReference type="PROSITE" id="PS00375">
    <property type="entry name" value="UDPGT"/>
    <property type="match status" value="1"/>
</dbReference>
<dbReference type="Proteomes" id="UP000008311">
    <property type="component" value="Unassembled WGS sequence"/>
</dbReference>
<evidence type="ECO:0000256" key="4">
    <source>
        <dbReference type="ARBA" id="ARBA00022679"/>
    </source>
</evidence>
<dbReference type="eggNOG" id="KOG1192">
    <property type="taxonomic scope" value="Eukaryota"/>
</dbReference>
<dbReference type="CDD" id="cd03784">
    <property type="entry name" value="GT1_Gtf-like"/>
    <property type="match status" value="1"/>
</dbReference>
<keyword evidence="3 6" id="KW-0328">Glycosyltransferase</keyword>
<comment type="catalytic activity">
    <reaction evidence="5">
        <text>an anthocyanidin + UDP-alpha-D-glucose + H(+) = an anthocyanidin 3-O-beta-D-glucoside + UDP</text>
        <dbReference type="Rhea" id="RHEA:20093"/>
        <dbReference type="ChEBI" id="CHEBI:15378"/>
        <dbReference type="ChEBI" id="CHEBI:16307"/>
        <dbReference type="ChEBI" id="CHEBI:58223"/>
        <dbReference type="ChEBI" id="CHEBI:58885"/>
        <dbReference type="ChEBI" id="CHEBI:143576"/>
        <dbReference type="EC" id="2.4.1.115"/>
    </reaction>
</comment>
<dbReference type="GO" id="GO:0009718">
    <property type="term" value="P:anthocyanin-containing compound biosynthetic process"/>
    <property type="evidence" value="ECO:0007669"/>
    <property type="project" value="UniProtKB-UniPathway"/>
</dbReference>
<evidence type="ECO:0000256" key="1">
    <source>
        <dbReference type="ARBA" id="ARBA00004935"/>
    </source>
</evidence>
<evidence type="ECO:0000256" key="2">
    <source>
        <dbReference type="ARBA" id="ARBA00009995"/>
    </source>
</evidence>
<evidence type="ECO:0000256" key="3">
    <source>
        <dbReference type="ARBA" id="ARBA00022676"/>
    </source>
</evidence>
<dbReference type="UniPathway" id="UPA00009"/>
<evidence type="ECO:0000256" key="7">
    <source>
        <dbReference type="RuleBase" id="RU362057"/>
    </source>
</evidence>
<reference evidence="9" key="1">
    <citation type="journal article" date="2010" name="Nat. Biotechnol.">
        <title>Draft genome sequence of the oilseed species Ricinus communis.</title>
        <authorList>
            <person name="Chan A.P."/>
            <person name="Crabtree J."/>
            <person name="Zhao Q."/>
            <person name="Lorenzi H."/>
            <person name="Orvis J."/>
            <person name="Puiu D."/>
            <person name="Melake-Berhan A."/>
            <person name="Jones K.M."/>
            <person name="Redman J."/>
            <person name="Chen G."/>
            <person name="Cahoon E.B."/>
            <person name="Gedil M."/>
            <person name="Stanke M."/>
            <person name="Haas B.J."/>
            <person name="Wortman J.R."/>
            <person name="Fraser-Liggett C.M."/>
            <person name="Ravel J."/>
            <person name="Rabinowicz P.D."/>
        </authorList>
    </citation>
    <scope>NUCLEOTIDE SEQUENCE [LARGE SCALE GENOMIC DNA]</scope>
    <source>
        <strain evidence="9">cv. Hale</strain>
    </source>
</reference>
<dbReference type="FunFam" id="3.40.50.2000:FF:000071">
    <property type="entry name" value="Glycosyltransferase"/>
    <property type="match status" value="1"/>
</dbReference>
<organism evidence="8 9">
    <name type="scientific">Ricinus communis</name>
    <name type="common">Castor bean</name>
    <dbReference type="NCBI Taxonomy" id="3988"/>
    <lineage>
        <taxon>Eukaryota</taxon>
        <taxon>Viridiplantae</taxon>
        <taxon>Streptophyta</taxon>
        <taxon>Embryophyta</taxon>
        <taxon>Tracheophyta</taxon>
        <taxon>Spermatophyta</taxon>
        <taxon>Magnoliopsida</taxon>
        <taxon>eudicotyledons</taxon>
        <taxon>Gunneridae</taxon>
        <taxon>Pentapetalae</taxon>
        <taxon>rosids</taxon>
        <taxon>fabids</taxon>
        <taxon>Malpighiales</taxon>
        <taxon>Euphorbiaceae</taxon>
        <taxon>Acalyphoideae</taxon>
        <taxon>Acalypheae</taxon>
        <taxon>Ricinus</taxon>
    </lineage>
</organism>
<name>B9RYC4_RICCO</name>
<proteinExistence type="inferred from homology"/>
<dbReference type="EMBL" id="EQ973830">
    <property type="protein sequence ID" value="EEF43633.1"/>
    <property type="molecule type" value="Genomic_DNA"/>
</dbReference>
<sequence length="485" mass="54697">MDSRRSQLHIVFFPFMADGHMIPTVNMARVFARHGVKATVITTPLNAATFSKTIERDRELLGVDISVRMLKFPCAVAGLPEGCENVSSISKPEMNPNFLVAVSLLQRPLAYVLEECQPADCLVADMMFPWATEVAGKLEIPRLFFNGSSCFAACVSDCLRRYQPYKTVKSDFEPFIVPGLPDQIEKTKLQLPMYLTETNDDAFKKLMDEISESDLNCFGVLVNTFRELEPAYSEQYSKLMGKKIWHIGPLSLCNRDIEDKVQRGDPASINRHECLRWLDSKKPKSVLYICFGSIFKFSTIQLLEIAAALEASGQNFIWVVKKEQNTQEMEEWLPEGFEKRMEGKGLIIRGWAPQVFILDHEAIGGFMTHCGWNSTLEGVSAGVPMVTWPLSAEQFDNEKLITHVLKIGIGVGAQEWSLFEKKILVRKEDIEKAVIQLMVGEEAVEIRNRAMKLKDMARRAAEEGGSSYCDIKAFLKELSSLKKAN</sequence>
<dbReference type="EC" id="2.4.1.-" evidence="7"/>
<dbReference type="Gene3D" id="3.40.50.2000">
    <property type="entry name" value="Glycogen Phosphorylase B"/>
    <property type="match status" value="2"/>
</dbReference>
<evidence type="ECO:0000256" key="5">
    <source>
        <dbReference type="ARBA" id="ARBA00047606"/>
    </source>
</evidence>
<dbReference type="SUPFAM" id="SSF53756">
    <property type="entry name" value="UDP-Glycosyltransferase/glycogen phosphorylase"/>
    <property type="match status" value="1"/>
</dbReference>
<dbReference type="InterPro" id="IPR035595">
    <property type="entry name" value="UDP_glycos_trans_CS"/>
</dbReference>
<gene>
    <name evidence="8" type="ORF">RCOM_0812180</name>
</gene>
<protein>
    <recommendedName>
        <fullName evidence="7">Glycosyltransferase</fullName>
        <ecNumber evidence="7">2.4.1.-</ecNumber>
    </recommendedName>
</protein>
<dbReference type="InParanoid" id="B9RYC4"/>
<dbReference type="GO" id="GO:0047213">
    <property type="term" value="F:anthocyanidin 3-O-glucosyltransferase activity"/>
    <property type="evidence" value="ECO:0007669"/>
    <property type="project" value="UniProtKB-EC"/>
</dbReference>